<evidence type="ECO:0000256" key="2">
    <source>
        <dbReference type="ARBA" id="ARBA00023110"/>
    </source>
</evidence>
<dbReference type="AlphaFoldDB" id="A0A2N3PJ86"/>
<dbReference type="Proteomes" id="UP000233350">
    <property type="component" value="Unassembled WGS sequence"/>
</dbReference>
<protein>
    <submittedName>
        <fullName evidence="6">Uncharacterized protein</fullName>
    </submittedName>
</protein>
<dbReference type="Pfam" id="PF09312">
    <property type="entry name" value="SurA_N"/>
    <property type="match status" value="1"/>
</dbReference>
<proteinExistence type="predicted"/>
<dbReference type="InterPro" id="IPR015391">
    <property type="entry name" value="SurA_N"/>
</dbReference>
<dbReference type="InterPro" id="IPR046357">
    <property type="entry name" value="PPIase_dom_sf"/>
</dbReference>
<comment type="caution">
    <text evidence="6">The sequence shown here is derived from an EMBL/GenBank/DDBJ whole genome shotgun (WGS) entry which is preliminary data.</text>
</comment>
<dbReference type="PANTHER" id="PTHR47637">
    <property type="entry name" value="CHAPERONE SURA"/>
    <property type="match status" value="1"/>
</dbReference>
<name>A0A2N3PJ86_9HELI</name>
<organism evidence="6 7">
    <name type="scientific">Helicobacter winghamensis</name>
    <dbReference type="NCBI Taxonomy" id="157268"/>
    <lineage>
        <taxon>Bacteria</taxon>
        <taxon>Pseudomonadati</taxon>
        <taxon>Campylobacterota</taxon>
        <taxon>Epsilonproteobacteria</taxon>
        <taxon>Campylobacterales</taxon>
        <taxon>Helicobacteraceae</taxon>
        <taxon>Helicobacter</taxon>
    </lineage>
</organism>
<feature type="chain" id="PRO_5014936982" evidence="3">
    <location>
        <begin position="23"/>
        <end position="284"/>
    </location>
</feature>
<dbReference type="RefSeq" id="WP_006801892.1">
    <property type="nucleotide sequence ID" value="NZ_CABKOI010000021.1"/>
</dbReference>
<evidence type="ECO:0000313" key="7">
    <source>
        <dbReference type="Proteomes" id="UP000233350"/>
    </source>
</evidence>
<dbReference type="InterPro" id="IPR027304">
    <property type="entry name" value="Trigger_fact/SurA_dom_sf"/>
</dbReference>
<keyword evidence="1 3" id="KW-0732">Signal</keyword>
<gene>
    <name evidence="6" type="ORF">BCM31_04820</name>
</gene>
<dbReference type="PANTHER" id="PTHR47637:SF1">
    <property type="entry name" value="CHAPERONE SURA"/>
    <property type="match status" value="1"/>
</dbReference>
<keyword evidence="2" id="KW-0697">Rotamase</keyword>
<dbReference type="Gene3D" id="1.10.4030.10">
    <property type="entry name" value="Porin chaperone SurA, peptide-binding domain"/>
    <property type="match status" value="1"/>
</dbReference>
<feature type="domain" description="SurA N-terminal" evidence="4">
    <location>
        <begin position="52"/>
        <end position="128"/>
    </location>
</feature>
<dbReference type="GO" id="GO:0003755">
    <property type="term" value="F:peptidyl-prolyl cis-trans isomerase activity"/>
    <property type="evidence" value="ECO:0007669"/>
    <property type="project" value="UniProtKB-KW"/>
</dbReference>
<dbReference type="EMBL" id="MBPK01000032">
    <property type="protein sequence ID" value="PKT81109.1"/>
    <property type="molecule type" value="Genomic_DNA"/>
</dbReference>
<feature type="signal peptide" evidence="3">
    <location>
        <begin position="1"/>
        <end position="22"/>
    </location>
</feature>
<dbReference type="OrthoDB" id="5329645at2"/>
<accession>A0A2N3PJ86</accession>
<reference evidence="6 7" key="1">
    <citation type="submission" date="2016-07" db="EMBL/GenBank/DDBJ databases">
        <title>Detection of Helicobacter winghamensis from caecal content of red fox (Vulpes vulpes).</title>
        <authorList>
            <person name="Zanoni R.G."/>
            <person name="Florio D."/>
            <person name="Caffara M."/>
            <person name="Renzi M."/>
            <person name="Parisi A."/>
            <person name="Pasquali F."/>
            <person name="Manfreda G."/>
        </authorList>
    </citation>
    <scope>NUCLEOTIDE SEQUENCE [LARGE SCALE GENOMIC DNA]</scope>
    <source>
        <strain evidence="6 7">295_13</strain>
    </source>
</reference>
<evidence type="ECO:0000256" key="3">
    <source>
        <dbReference type="SAM" id="SignalP"/>
    </source>
</evidence>
<dbReference type="InterPro" id="IPR055131">
    <property type="entry name" value="Cj1289-like_C"/>
</dbReference>
<sequence>MFQGKWKVLITSIILSVSAVSAAPSLVSGIAFFVNGDPVTLVELYKTQQREKVSQDVAVDRLINERLHEEEIKKRKLSVNDLEIEDEIRRVAKQNKTTLEKVRKYVEGNGGNWNTYKEDIKKEILKRKLYQSITQESLKMVDNKEILEYYNANQREFLIPQSIDVVKFYSKDSTAIEHVVQSRGKSVAPNVKSENEVLQTAALNPQIVLSFAQGNVGGFTSIFPIGDDYVTFLIKGKHNPVLLPYESAKNIALQKIMQRKENYVIYEYFEKLRSNAKVNIVRLN</sequence>
<feature type="domain" description="Cj1289-like C-terminal" evidence="5">
    <location>
        <begin position="147"/>
        <end position="237"/>
    </location>
</feature>
<dbReference type="Gene3D" id="3.10.50.40">
    <property type="match status" value="1"/>
</dbReference>
<dbReference type="SUPFAM" id="SSF109998">
    <property type="entry name" value="Triger factor/SurA peptide-binding domain-like"/>
    <property type="match status" value="1"/>
</dbReference>
<dbReference type="Pfam" id="PF22506">
    <property type="entry name" value="Cj1289-like_C"/>
    <property type="match status" value="1"/>
</dbReference>
<dbReference type="GeneID" id="97289492"/>
<evidence type="ECO:0000256" key="1">
    <source>
        <dbReference type="ARBA" id="ARBA00022729"/>
    </source>
</evidence>
<keyword evidence="2" id="KW-0413">Isomerase</keyword>
<dbReference type="STRING" id="556267.HWAG_00201"/>
<evidence type="ECO:0000259" key="4">
    <source>
        <dbReference type="Pfam" id="PF09312"/>
    </source>
</evidence>
<keyword evidence="7" id="KW-1185">Reference proteome</keyword>
<evidence type="ECO:0000259" key="5">
    <source>
        <dbReference type="Pfam" id="PF22506"/>
    </source>
</evidence>
<dbReference type="InterPro" id="IPR050280">
    <property type="entry name" value="OMP_Chaperone_SurA"/>
</dbReference>
<evidence type="ECO:0000313" key="6">
    <source>
        <dbReference type="EMBL" id="PKT81109.1"/>
    </source>
</evidence>